<dbReference type="GO" id="GO:0006567">
    <property type="term" value="P:L-threonine catabolic process"/>
    <property type="evidence" value="ECO:0007669"/>
    <property type="project" value="TreeGrafter"/>
</dbReference>
<dbReference type="InterPro" id="IPR015421">
    <property type="entry name" value="PyrdxlP-dep_Trfase_major"/>
</dbReference>
<sequence length="377" mass="41269">MTELDFHAIRARCTRAFGNDAPADRRPAARLAALAALTPPDVEQDVYGEGALLHDVEREVAELLGKEAAVFMPSGTMAQQIALRIWCDRRRLPVVAFHPRSHLEMHEERAYERLHHLSAILVGGEHALLQPADLARLREPIAALLLELPQRELGGLLPPWEELLAIRAWATAHGVTLHLDGARLWESAPFYGRPYAEIAGLFDSVYVSTYKGLGGISGCLLAGPEDFIAESRVWQRRHGGNLFALYPYALAARAGLAEHLPRMADYRDKAVAIAARLARIPGVEIVPDPPHTNMMHLALRAPAERLERAALEIADETKIWLFQRTMRTGVPSVQRVELSVGKAGLTLDTEEIGQIFESLMASAAGAAASGSCHGLTL</sequence>
<dbReference type="EMBL" id="CP012159">
    <property type="protein sequence ID" value="AKT42880.1"/>
    <property type="molecule type" value="Genomic_DNA"/>
</dbReference>
<dbReference type="PATRIC" id="fig|52.7.peg.7804"/>
<dbReference type="KEGG" id="ccro:CMC5_071080"/>
<keyword evidence="5" id="KW-0456">Lyase</keyword>
<gene>
    <name evidence="5" type="ORF">CMC5_071080</name>
</gene>
<dbReference type="Pfam" id="PF01212">
    <property type="entry name" value="Beta_elim_lyase"/>
    <property type="match status" value="1"/>
</dbReference>
<dbReference type="PANTHER" id="PTHR48097">
    <property type="entry name" value="L-THREONINE ALDOLASE-RELATED"/>
    <property type="match status" value="1"/>
</dbReference>
<dbReference type="AlphaFoldDB" id="A0A0K1EPM7"/>
<dbReference type="SUPFAM" id="SSF53383">
    <property type="entry name" value="PLP-dependent transferases"/>
    <property type="match status" value="1"/>
</dbReference>
<dbReference type="STRING" id="52.CMC5_071080"/>
<dbReference type="GO" id="GO:0006545">
    <property type="term" value="P:glycine biosynthetic process"/>
    <property type="evidence" value="ECO:0007669"/>
    <property type="project" value="TreeGrafter"/>
</dbReference>
<accession>A0A0K1EPM7</accession>
<dbReference type="RefSeq" id="WP_050434438.1">
    <property type="nucleotide sequence ID" value="NZ_CP012159.1"/>
</dbReference>
<dbReference type="OrthoDB" id="9774495at2"/>
<dbReference type="GO" id="GO:0005829">
    <property type="term" value="C:cytosol"/>
    <property type="evidence" value="ECO:0007669"/>
    <property type="project" value="TreeGrafter"/>
</dbReference>
<evidence type="ECO:0000259" key="4">
    <source>
        <dbReference type="Pfam" id="PF01212"/>
    </source>
</evidence>
<dbReference type="Gene3D" id="3.90.1150.10">
    <property type="entry name" value="Aspartate Aminotransferase, domain 1"/>
    <property type="match status" value="1"/>
</dbReference>
<dbReference type="Proteomes" id="UP000067626">
    <property type="component" value="Chromosome"/>
</dbReference>
<dbReference type="InterPro" id="IPR015422">
    <property type="entry name" value="PyrdxlP-dep_Trfase_small"/>
</dbReference>
<evidence type="ECO:0000256" key="1">
    <source>
        <dbReference type="ARBA" id="ARBA00001933"/>
    </source>
</evidence>
<reference evidence="5 6" key="1">
    <citation type="submission" date="2015-07" db="EMBL/GenBank/DDBJ databases">
        <title>Genome analysis of myxobacterium Chondromyces crocatus Cm c5 reveals a high potential for natural compound synthesis and the genetic basis for the loss of fruiting body formation.</title>
        <authorList>
            <person name="Zaburannyi N."/>
            <person name="Bunk B."/>
            <person name="Maier J."/>
            <person name="Overmann J."/>
            <person name="Mueller R."/>
        </authorList>
    </citation>
    <scope>NUCLEOTIDE SEQUENCE [LARGE SCALE GENOMIC DNA]</scope>
    <source>
        <strain evidence="5 6">Cm c5</strain>
    </source>
</reference>
<keyword evidence="3" id="KW-0663">Pyridoxal phosphate</keyword>
<evidence type="ECO:0000313" key="5">
    <source>
        <dbReference type="EMBL" id="AKT42880.1"/>
    </source>
</evidence>
<comment type="similarity">
    <text evidence="2">Belongs to the threonine aldolase family.</text>
</comment>
<keyword evidence="6" id="KW-1185">Reference proteome</keyword>
<dbReference type="EC" id="4.1.2.5" evidence="5"/>
<name>A0A0K1EPM7_CHOCO</name>
<protein>
    <submittedName>
        <fullName evidence="5">Threonine aldolase</fullName>
        <ecNumber evidence="5">4.1.2.5</ecNumber>
    </submittedName>
</protein>
<evidence type="ECO:0000313" key="6">
    <source>
        <dbReference type="Proteomes" id="UP000067626"/>
    </source>
</evidence>
<dbReference type="InterPro" id="IPR015424">
    <property type="entry name" value="PyrdxlP-dep_Trfase"/>
</dbReference>
<evidence type="ECO:0000256" key="2">
    <source>
        <dbReference type="ARBA" id="ARBA00006966"/>
    </source>
</evidence>
<dbReference type="Gene3D" id="3.40.640.10">
    <property type="entry name" value="Type I PLP-dependent aspartate aminotransferase-like (Major domain)"/>
    <property type="match status" value="1"/>
</dbReference>
<comment type="cofactor">
    <cofactor evidence="1">
        <name>pyridoxal 5'-phosphate</name>
        <dbReference type="ChEBI" id="CHEBI:597326"/>
    </cofactor>
</comment>
<dbReference type="InterPro" id="IPR001597">
    <property type="entry name" value="ArAA_b-elim_lyase/Thr_aldolase"/>
</dbReference>
<evidence type="ECO:0000256" key="3">
    <source>
        <dbReference type="ARBA" id="ARBA00022898"/>
    </source>
</evidence>
<proteinExistence type="inferred from homology"/>
<feature type="domain" description="Aromatic amino acid beta-eliminating lyase/threonine aldolase" evidence="4">
    <location>
        <begin position="42"/>
        <end position="297"/>
    </location>
</feature>
<dbReference type="PANTHER" id="PTHR48097:SF9">
    <property type="entry name" value="L-THREONINE ALDOLASE"/>
    <property type="match status" value="1"/>
</dbReference>
<dbReference type="GO" id="GO:0008732">
    <property type="term" value="F:L-allo-threonine aldolase activity"/>
    <property type="evidence" value="ECO:0007669"/>
    <property type="project" value="TreeGrafter"/>
</dbReference>
<organism evidence="5 6">
    <name type="scientific">Chondromyces crocatus</name>
    <dbReference type="NCBI Taxonomy" id="52"/>
    <lineage>
        <taxon>Bacteria</taxon>
        <taxon>Pseudomonadati</taxon>
        <taxon>Myxococcota</taxon>
        <taxon>Polyangia</taxon>
        <taxon>Polyangiales</taxon>
        <taxon>Polyangiaceae</taxon>
        <taxon>Chondromyces</taxon>
    </lineage>
</organism>